<sequence length="48" mass="5781">MVSTKQLTEQSREIFYKFEFTLRTKVFRQQVKCFFQVDPMDGFSPPTI</sequence>
<dbReference type="Proteomes" id="UP001169491">
    <property type="component" value="Unassembled WGS sequence"/>
</dbReference>
<accession>A0ABT8MIV7</accession>
<evidence type="ECO:0000313" key="2">
    <source>
        <dbReference type="Proteomes" id="UP001169491"/>
    </source>
</evidence>
<dbReference type="EMBL" id="JAGGJC010000003">
    <property type="protein sequence ID" value="MDN7129858.1"/>
    <property type="molecule type" value="Genomic_DNA"/>
</dbReference>
<protein>
    <submittedName>
        <fullName evidence="1">Uncharacterized protein</fullName>
    </submittedName>
</protein>
<name>A0ABT8MIV7_9GAMM</name>
<reference evidence="1 2" key="1">
    <citation type="submission" date="2021-03" db="EMBL/GenBank/DDBJ databases">
        <title>Pseudidiomarina terrestris, a new bacterium isolated from saline soil.</title>
        <authorList>
            <person name="Galisteo C."/>
            <person name="De La Haba R."/>
            <person name="Sanchez-Porro C."/>
            <person name="Ventosa A."/>
        </authorList>
    </citation>
    <scope>NUCLEOTIDE SEQUENCE [LARGE SCALE GENOMIC DNA]</scope>
    <source>
        <strain evidence="2">1APR75-15</strain>
    </source>
</reference>
<gene>
    <name evidence="1" type="ORF">J6I92_08235</name>
</gene>
<proteinExistence type="predicted"/>
<evidence type="ECO:0000313" key="1">
    <source>
        <dbReference type="EMBL" id="MDN7129858.1"/>
    </source>
</evidence>
<comment type="caution">
    <text evidence="1">The sequence shown here is derived from an EMBL/GenBank/DDBJ whole genome shotgun (WGS) entry which is preliminary data.</text>
</comment>
<keyword evidence="2" id="KW-1185">Reference proteome</keyword>
<organism evidence="1 2">
    <name type="scientific">Pseudidiomarina terrestris</name>
    <dbReference type="NCBI Taxonomy" id="2820060"/>
    <lineage>
        <taxon>Bacteria</taxon>
        <taxon>Pseudomonadati</taxon>
        <taxon>Pseudomonadota</taxon>
        <taxon>Gammaproteobacteria</taxon>
        <taxon>Alteromonadales</taxon>
        <taxon>Idiomarinaceae</taxon>
        <taxon>Pseudidiomarina</taxon>
    </lineage>
</organism>